<dbReference type="UniPathway" id="UPA00916">
    <property type="reaction ID" value="UER00888"/>
</dbReference>
<dbReference type="PANTHER" id="PTHR37831">
    <property type="entry name" value="D-RIBOSE PYRANASE"/>
    <property type="match status" value="1"/>
</dbReference>
<dbReference type="PANTHER" id="PTHR37831:SF1">
    <property type="entry name" value="D-RIBOSE PYRANASE"/>
    <property type="match status" value="1"/>
</dbReference>
<dbReference type="GO" id="GO:0048029">
    <property type="term" value="F:monosaccharide binding"/>
    <property type="evidence" value="ECO:0007669"/>
    <property type="project" value="InterPro"/>
</dbReference>
<evidence type="ECO:0000256" key="6">
    <source>
        <dbReference type="HAMAP-Rule" id="MF_01661"/>
    </source>
</evidence>
<feature type="active site" description="Proton donor" evidence="6">
    <location>
        <position position="21"/>
    </location>
</feature>
<evidence type="ECO:0000256" key="3">
    <source>
        <dbReference type="ARBA" id="ARBA00022490"/>
    </source>
</evidence>
<evidence type="ECO:0000256" key="1">
    <source>
        <dbReference type="ARBA" id="ARBA00000223"/>
    </source>
</evidence>
<gene>
    <name evidence="6" type="primary">rbsD</name>
    <name evidence="7" type="ORF">SAMN05444920_1084</name>
</gene>
<evidence type="ECO:0000256" key="4">
    <source>
        <dbReference type="ARBA" id="ARBA00023235"/>
    </source>
</evidence>
<keyword evidence="3 6" id="KW-0963">Cytoplasm</keyword>
<accession>A0A1H6E5K8</accession>
<dbReference type="AlphaFoldDB" id="A0A1H6E5K8"/>
<organism evidence="7 8">
    <name type="scientific">Nonomuraea solani</name>
    <dbReference type="NCBI Taxonomy" id="1144553"/>
    <lineage>
        <taxon>Bacteria</taxon>
        <taxon>Bacillati</taxon>
        <taxon>Actinomycetota</taxon>
        <taxon>Actinomycetes</taxon>
        <taxon>Streptosporangiales</taxon>
        <taxon>Streptosporangiaceae</taxon>
        <taxon>Nonomuraea</taxon>
    </lineage>
</organism>
<dbReference type="GO" id="GO:0019303">
    <property type="term" value="P:D-ribose catabolic process"/>
    <property type="evidence" value="ECO:0007669"/>
    <property type="project" value="UniProtKB-UniRule"/>
</dbReference>
<dbReference type="EMBL" id="FNVT01000008">
    <property type="protein sequence ID" value="SEG92972.1"/>
    <property type="molecule type" value="Genomic_DNA"/>
</dbReference>
<evidence type="ECO:0000256" key="2">
    <source>
        <dbReference type="ARBA" id="ARBA00012862"/>
    </source>
</evidence>
<keyword evidence="4 6" id="KW-0413">Isomerase</keyword>
<dbReference type="InterPro" id="IPR007721">
    <property type="entry name" value="RbsD_FucU"/>
</dbReference>
<name>A0A1H6E5K8_9ACTN</name>
<dbReference type="OrthoDB" id="9805009at2"/>
<feature type="binding site" evidence="6">
    <location>
        <position position="101"/>
    </location>
    <ligand>
        <name>substrate</name>
    </ligand>
</feature>
<dbReference type="GO" id="GO:0062193">
    <property type="term" value="F:D-ribose pyranase activity"/>
    <property type="evidence" value="ECO:0007669"/>
    <property type="project" value="UniProtKB-EC"/>
</dbReference>
<dbReference type="InterPro" id="IPR023750">
    <property type="entry name" value="RbsD-like_sf"/>
</dbReference>
<dbReference type="NCBIfam" id="NF008761">
    <property type="entry name" value="PRK11797.1"/>
    <property type="match status" value="1"/>
</dbReference>
<protein>
    <recommendedName>
        <fullName evidence="2 6">D-ribose pyranase</fullName>
        <ecNumber evidence="2 6">5.4.99.62</ecNumber>
    </recommendedName>
</protein>
<dbReference type="GO" id="GO:0005829">
    <property type="term" value="C:cytosol"/>
    <property type="evidence" value="ECO:0007669"/>
    <property type="project" value="TreeGrafter"/>
</dbReference>
<evidence type="ECO:0000313" key="7">
    <source>
        <dbReference type="EMBL" id="SEG92972.1"/>
    </source>
</evidence>
<comment type="similarity">
    <text evidence="6">Belongs to the RbsD / FucU family. RbsD subfamily.</text>
</comment>
<dbReference type="InterPro" id="IPR023064">
    <property type="entry name" value="D-ribose_pyranase"/>
</dbReference>
<dbReference type="Pfam" id="PF05025">
    <property type="entry name" value="RbsD_FucU"/>
    <property type="match status" value="1"/>
</dbReference>
<evidence type="ECO:0000313" key="8">
    <source>
        <dbReference type="Proteomes" id="UP000236732"/>
    </source>
</evidence>
<proteinExistence type="inferred from homology"/>
<dbReference type="SUPFAM" id="SSF102546">
    <property type="entry name" value="RbsD-like"/>
    <property type="match status" value="1"/>
</dbReference>
<dbReference type="HAMAP" id="MF_01661">
    <property type="entry name" value="D_rib_pyranase"/>
    <property type="match status" value="1"/>
</dbReference>
<dbReference type="GO" id="GO:0016872">
    <property type="term" value="F:intramolecular lyase activity"/>
    <property type="evidence" value="ECO:0007669"/>
    <property type="project" value="UniProtKB-UniRule"/>
</dbReference>
<comment type="function">
    <text evidence="6">Catalyzes the interconversion of beta-pyran and beta-furan forms of D-ribose.</text>
</comment>
<dbReference type="EC" id="5.4.99.62" evidence="2 6"/>
<dbReference type="RefSeq" id="WP_103958866.1">
    <property type="nucleotide sequence ID" value="NZ_FNVT01000008.1"/>
</dbReference>
<keyword evidence="5 6" id="KW-0119">Carbohydrate metabolism</keyword>
<comment type="subcellular location">
    <subcellularLocation>
        <location evidence="6">Cytoplasm</location>
    </subcellularLocation>
</comment>
<reference evidence="7 8" key="1">
    <citation type="submission" date="2016-10" db="EMBL/GenBank/DDBJ databases">
        <authorList>
            <person name="de Groot N.N."/>
        </authorList>
    </citation>
    <scope>NUCLEOTIDE SEQUENCE [LARGE SCALE GENOMIC DNA]</scope>
    <source>
        <strain evidence="7 8">CGMCC 4.7037</strain>
    </source>
</reference>
<keyword evidence="8" id="KW-1185">Reference proteome</keyword>
<feature type="binding site" evidence="6">
    <location>
        <begin position="123"/>
        <end position="125"/>
    </location>
    <ligand>
        <name>substrate</name>
    </ligand>
</feature>
<comment type="catalytic activity">
    <reaction evidence="1 6">
        <text>beta-D-ribopyranose = beta-D-ribofuranose</text>
        <dbReference type="Rhea" id="RHEA:25432"/>
        <dbReference type="ChEBI" id="CHEBI:27476"/>
        <dbReference type="ChEBI" id="CHEBI:47002"/>
        <dbReference type="EC" id="5.4.99.62"/>
    </reaction>
</comment>
<dbReference type="Proteomes" id="UP000236732">
    <property type="component" value="Unassembled WGS sequence"/>
</dbReference>
<comment type="pathway">
    <text evidence="6">Carbohydrate metabolism; D-ribose degradation; D-ribose 5-phosphate from beta-D-ribopyranose: step 1/2.</text>
</comment>
<dbReference type="Gene3D" id="3.40.1650.10">
    <property type="entry name" value="RbsD-like domain"/>
    <property type="match status" value="1"/>
</dbReference>
<comment type="subunit">
    <text evidence="6">Homodecamer.</text>
</comment>
<sequence>MRRNQGTLNAQLARVISELGHTDTIIVTDAGLPIPRDVERVDLAVRENLPRFLDLLDTVLDEVAVEGVVLSEEIKRHSPDMLAAIEERFDRLGLTLEFLPHTEFKRATAGARAAVRSGEFTSYANVLLTAGVVY</sequence>
<evidence type="ECO:0000256" key="5">
    <source>
        <dbReference type="ARBA" id="ARBA00023277"/>
    </source>
</evidence>
<feature type="binding site" evidence="6">
    <location>
        <position position="29"/>
    </location>
    <ligand>
        <name>substrate</name>
    </ligand>
</feature>